<accession>H3ZR06</accession>
<dbReference type="AlphaFoldDB" id="H3ZR06"/>
<gene>
    <name evidence="2" type="ORF">OCC_10780</name>
</gene>
<name>H3ZR06_THELN</name>
<sequence length="300" mass="35419">MRRRIMLIFGLMLLVLVGVSLIFDDFGHHETSETSIEHMSKVLIDQLETLNTLVSQNGPLLSPEEIRDYQVAEHFHEEALKMYELGDYNNSIRYSLKAMEYYKKILEKRTFQEQEEPLHVDVVRLRDIINRDTLYFLSVKNVIQIGKESGIDVSKLEALYNETVKAYTIVLEDIEFERWEKLSEDWQYAVEKRIQLDNELRKTLDELLKARAEDFVPLVLERYSQLLEIGNKTIQEAKRRGLDTSRAEYLFNLANTSYLKIKELAAEKRWEEAVEAIKRNQALFFEMRREIITLLKSMEG</sequence>
<dbReference type="PaxDb" id="523849-OCC_10780"/>
<evidence type="ECO:0000313" key="3">
    <source>
        <dbReference type="Proteomes" id="UP000015502"/>
    </source>
</evidence>
<dbReference type="KEGG" id="tlt:OCC_10780"/>
<keyword evidence="3" id="KW-1185">Reference proteome</keyword>
<feature type="coiled-coil region" evidence="1">
    <location>
        <begin position="193"/>
        <end position="240"/>
    </location>
</feature>
<dbReference type="GeneID" id="16549418"/>
<protein>
    <submittedName>
        <fullName evidence="2">Uncharacterized protein</fullName>
    </submittedName>
</protein>
<organism evidence="2 3">
    <name type="scientific">Thermococcus litoralis (strain ATCC 51850 / DSM 5473 / JCM 8560 / NS-C)</name>
    <dbReference type="NCBI Taxonomy" id="523849"/>
    <lineage>
        <taxon>Archaea</taxon>
        <taxon>Methanobacteriati</taxon>
        <taxon>Methanobacteriota</taxon>
        <taxon>Thermococci</taxon>
        <taxon>Thermococcales</taxon>
        <taxon>Thermococcaceae</taxon>
        <taxon>Thermococcus</taxon>
    </lineage>
</organism>
<dbReference type="EMBL" id="CP006670">
    <property type="protein sequence ID" value="EHR77582.1"/>
    <property type="molecule type" value="Genomic_DNA"/>
</dbReference>
<evidence type="ECO:0000313" key="2">
    <source>
        <dbReference type="EMBL" id="EHR77582.1"/>
    </source>
</evidence>
<evidence type="ECO:0000256" key="1">
    <source>
        <dbReference type="SAM" id="Coils"/>
    </source>
</evidence>
<proteinExistence type="predicted"/>
<dbReference type="Proteomes" id="UP000015502">
    <property type="component" value="Chromosome"/>
</dbReference>
<reference evidence="2 3" key="1">
    <citation type="journal article" date="2012" name="J. Bacteriol.">
        <title>Genome sequence of the model hyperthermophilic archaeon Thermococcus litoralis NS-C.</title>
        <authorList>
            <person name="Gardner A.F."/>
            <person name="Kumar S."/>
            <person name="Perler F.B."/>
        </authorList>
    </citation>
    <scope>NUCLEOTIDE SEQUENCE [LARGE SCALE GENOMIC DNA]</scope>
    <source>
        <strain evidence="3">ATCC 51850 / DSM 5473 / JCM 8560 / NS-C</strain>
    </source>
</reference>
<dbReference type="STRING" id="523849.OCC_10780"/>
<keyword evidence="1" id="KW-0175">Coiled coil</keyword>
<dbReference type="RefSeq" id="WP_004069926.1">
    <property type="nucleotide sequence ID" value="NC_022084.1"/>
</dbReference>
<dbReference type="HOGENOM" id="CLU_926291_0_0_2"/>